<proteinExistence type="predicted"/>
<dbReference type="EMBL" id="CP069213">
    <property type="protein sequence ID" value="QRH00778.1"/>
    <property type="molecule type" value="Genomic_DNA"/>
</dbReference>
<protein>
    <recommendedName>
        <fullName evidence="3">Solute-binding protein family 3/N-terminal domain-containing protein</fullName>
    </recommendedName>
</protein>
<evidence type="ECO:0008006" key="3">
    <source>
        <dbReference type="Google" id="ProtNLM"/>
    </source>
</evidence>
<dbReference type="SUPFAM" id="SSF53850">
    <property type="entry name" value="Periplasmic binding protein-like II"/>
    <property type="match status" value="1"/>
</dbReference>
<gene>
    <name evidence="1" type="ORF">JQC75_12935</name>
</gene>
<evidence type="ECO:0000313" key="1">
    <source>
        <dbReference type="EMBL" id="QRH00778.1"/>
    </source>
</evidence>
<dbReference type="Proteomes" id="UP000596252">
    <property type="component" value="Chromosome"/>
</dbReference>
<evidence type="ECO:0000313" key="2">
    <source>
        <dbReference type="Proteomes" id="UP000596252"/>
    </source>
</evidence>
<accession>A0ABX7G0H3</accession>
<sequence>MQRFSIAFRRLLGWMLVLSLWSYASQVSSAQITVRMASFSDNTHAFFHELLIEAFRLQGHELQIISAVDVPQTRINLMLESGKLDVHWFLPGEARDSRLHRVPVGLTNGLIGNRILFIPQGQQWVYDRVKNLEDFRALNKVAGFGIGWFDASVWHHNLLPVTELKGDWRVLYKQVAKGNRGVDYFSRGVNEIVTEAPIYPDLEVERGLVLIYDSDFVFYLSPQSALQAPMTKALTQARDSGLIERLIRKHYADVFDRYRLNDRVRITLDTPKGKDAANN</sequence>
<reference evidence="1 2" key="1">
    <citation type="journal article" date="2012" name="Antonie Van Leeuwenhoek">
        <title>Shewanella litorisediminis sp. nov., a gammaproteobacterium isolated from a tidal flat sediment.</title>
        <authorList>
            <person name="Lee M.H."/>
            <person name="Yoon J.H."/>
        </authorList>
    </citation>
    <scope>NUCLEOTIDE SEQUENCE [LARGE SCALE GENOMIC DNA]</scope>
    <source>
        <strain evidence="1 2">SMK1-12</strain>
    </source>
</reference>
<organism evidence="1 2">
    <name type="scientific">Shewanella litorisediminis</name>
    <dbReference type="NCBI Taxonomy" id="1173586"/>
    <lineage>
        <taxon>Bacteria</taxon>
        <taxon>Pseudomonadati</taxon>
        <taxon>Pseudomonadota</taxon>
        <taxon>Gammaproteobacteria</taxon>
        <taxon>Alteromonadales</taxon>
        <taxon>Shewanellaceae</taxon>
        <taxon>Shewanella</taxon>
    </lineage>
</organism>
<keyword evidence="2" id="KW-1185">Reference proteome</keyword>
<name>A0ABX7G0H3_9GAMM</name>
<dbReference type="RefSeq" id="WP_203324486.1">
    <property type="nucleotide sequence ID" value="NZ_CP069213.1"/>
</dbReference>